<dbReference type="EMBL" id="BNCO01000052">
    <property type="protein sequence ID" value="GIL62699.1"/>
    <property type="molecule type" value="Genomic_DNA"/>
</dbReference>
<sequence>MWVLLGNSSRPPRSNGELPPLLLRLTNLLGYLFLILVNVLSSVGALGGTNAEVSAKFPTPLTPAGWAFAIWGLIFALEGLGVVYQIMNNGYQEGGWKASLVMKIGYGWQVGWLFQDLWQFAFVRESVPGMWLAAFALLGALAAFQLTLHRLSGTTKELRARGYAGMPVLAYVFYKLPTAVNAAWLSVAAALGILIVPVSYGVSREQLVAPAALLAVAVTAGGLWRLLRHRDAAYGFTLIWALSAVASNSSGNVPKVVKIVGIVCLVILALGVVSALVRAHKEHSTAAAAAASGVGGSLLIDPYNNSYGLYSDQRTFLSDPDTPAGFHQKSSGSFTFPELQAPDGGVSSFVQRPSSEGVMVAVVLGGADKSKPSLAPVQPPLGLGSSGNGVLDVGHVKGQGPPRVSGRCIDDSSVRRTGSTAGGRQGAGEYESVVREAGMEGSPGPNSGRRVRFRDEEVAVPAVGGGWQ</sequence>
<proteinExistence type="predicted"/>
<keyword evidence="2" id="KW-0812">Transmembrane</keyword>
<feature type="region of interest" description="Disordered" evidence="1">
    <location>
        <begin position="396"/>
        <end position="451"/>
    </location>
</feature>
<name>A0A8J4F9I8_9CHLO</name>
<feature type="transmembrane region" description="Helical" evidence="2">
    <location>
        <begin position="207"/>
        <end position="226"/>
    </location>
</feature>
<keyword evidence="2" id="KW-0472">Membrane</keyword>
<feature type="transmembrane region" description="Helical" evidence="2">
    <location>
        <begin position="182"/>
        <end position="200"/>
    </location>
</feature>
<organism evidence="3 4">
    <name type="scientific">Volvox africanus</name>
    <dbReference type="NCBI Taxonomy" id="51714"/>
    <lineage>
        <taxon>Eukaryota</taxon>
        <taxon>Viridiplantae</taxon>
        <taxon>Chlorophyta</taxon>
        <taxon>core chlorophytes</taxon>
        <taxon>Chlorophyceae</taxon>
        <taxon>CS clade</taxon>
        <taxon>Chlamydomonadales</taxon>
        <taxon>Volvocaceae</taxon>
        <taxon>Volvox</taxon>
    </lineage>
</organism>
<feature type="transmembrane region" description="Helical" evidence="2">
    <location>
        <begin position="21"/>
        <end position="46"/>
    </location>
</feature>
<dbReference type="PANTHER" id="PTHR33802">
    <property type="entry name" value="SI:CH211-161H7.5-RELATED"/>
    <property type="match status" value="1"/>
</dbReference>
<feature type="transmembrane region" description="Helical" evidence="2">
    <location>
        <begin position="130"/>
        <end position="148"/>
    </location>
</feature>
<dbReference type="Proteomes" id="UP000747399">
    <property type="component" value="Unassembled WGS sequence"/>
</dbReference>
<gene>
    <name evidence="3" type="ORF">Vafri_16875</name>
</gene>
<protein>
    <submittedName>
        <fullName evidence="3">Uncharacterized protein</fullName>
    </submittedName>
</protein>
<dbReference type="PANTHER" id="PTHR33802:SF1">
    <property type="entry name" value="XK-RELATED PROTEIN"/>
    <property type="match status" value="1"/>
</dbReference>
<evidence type="ECO:0000256" key="2">
    <source>
        <dbReference type="SAM" id="Phobius"/>
    </source>
</evidence>
<evidence type="ECO:0000313" key="4">
    <source>
        <dbReference type="Proteomes" id="UP000747399"/>
    </source>
</evidence>
<feature type="transmembrane region" description="Helical" evidence="2">
    <location>
        <begin position="232"/>
        <end position="249"/>
    </location>
</feature>
<feature type="transmembrane region" description="Helical" evidence="2">
    <location>
        <begin position="256"/>
        <end position="277"/>
    </location>
</feature>
<dbReference type="AlphaFoldDB" id="A0A8J4F9I8"/>
<comment type="caution">
    <text evidence="3">The sequence shown here is derived from an EMBL/GenBank/DDBJ whole genome shotgun (WGS) entry which is preliminary data.</text>
</comment>
<keyword evidence="2" id="KW-1133">Transmembrane helix</keyword>
<accession>A0A8J4F9I8</accession>
<evidence type="ECO:0000313" key="3">
    <source>
        <dbReference type="EMBL" id="GIL62699.1"/>
    </source>
</evidence>
<feature type="transmembrane region" description="Helical" evidence="2">
    <location>
        <begin position="66"/>
        <end position="86"/>
    </location>
</feature>
<keyword evidence="4" id="KW-1185">Reference proteome</keyword>
<evidence type="ECO:0000256" key="1">
    <source>
        <dbReference type="SAM" id="MobiDB-lite"/>
    </source>
</evidence>
<reference evidence="3" key="1">
    <citation type="journal article" date="2021" name="Proc. Natl. Acad. Sci. U.S.A.">
        <title>Three genomes in the algal genus Volvox reveal the fate of a haploid sex-determining region after a transition to homothallism.</title>
        <authorList>
            <person name="Yamamoto K."/>
            <person name="Hamaji T."/>
            <person name="Kawai-Toyooka H."/>
            <person name="Matsuzaki R."/>
            <person name="Takahashi F."/>
            <person name="Nishimura Y."/>
            <person name="Kawachi M."/>
            <person name="Noguchi H."/>
            <person name="Minakuchi Y."/>
            <person name="Umen J.G."/>
            <person name="Toyoda A."/>
            <person name="Nozaki H."/>
        </authorList>
    </citation>
    <scope>NUCLEOTIDE SEQUENCE</scope>
    <source>
        <strain evidence="3">NIES-3780</strain>
    </source>
</reference>